<comment type="caution">
    <text evidence="1">The sequence shown here is derived from an EMBL/GenBank/DDBJ whole genome shotgun (WGS) entry which is preliminary data.</text>
</comment>
<gene>
    <name evidence="1" type="ORF">GGR15_003531</name>
</gene>
<evidence type="ECO:0008006" key="3">
    <source>
        <dbReference type="Google" id="ProtNLM"/>
    </source>
</evidence>
<sequence>MTEELFESYCKMIDKAIGGYFGLELWNGEHYHKDAIKLNTARNCFEYILRTRHYRKVYIPYYTCEVMLQPLQKCGIEWEFYHIDKCFEPVGHYHLKADEAFLYTNYWGLKQKCVERLATEYDLHLIVDNAQAFYSPRIEGIDTFYSCRKFFGVADGAYLYTDSLLNDEFEQDRSFTRMQHLLQRIDDGASAGYAVFRANDDALTNQPIRKMSNLTDSLMSSINYEVVKRQRRANFEYLHKILGSNNGLYIPEIDNIVCPMIYPYLTSDAGLKKRLIENKIFVATYWPNVFESCELEQLEYHFADRIIAMPIDQRYGIEDMHRIVKIINIK</sequence>
<dbReference type="EMBL" id="JAATLI010000013">
    <property type="protein sequence ID" value="NJC19893.1"/>
    <property type="molecule type" value="Genomic_DNA"/>
</dbReference>
<accession>A0A7X5YEW3</accession>
<protein>
    <recommendedName>
        <fullName evidence="3">DegT/DnrJ/EryC1/StrS aminotransferase family protein</fullName>
    </recommendedName>
</protein>
<dbReference type="SUPFAM" id="SSF53383">
    <property type="entry name" value="PLP-dependent transferases"/>
    <property type="match status" value="1"/>
</dbReference>
<dbReference type="Proteomes" id="UP000576368">
    <property type="component" value="Unassembled WGS sequence"/>
</dbReference>
<reference evidence="1 2" key="1">
    <citation type="submission" date="2020-03" db="EMBL/GenBank/DDBJ databases">
        <title>Genomic Encyclopedia of Type Strains, Phase IV (KMG-IV): sequencing the most valuable type-strain genomes for metagenomic binning, comparative biology and taxonomic classification.</title>
        <authorList>
            <person name="Goeker M."/>
        </authorList>
    </citation>
    <scope>NUCLEOTIDE SEQUENCE [LARGE SCALE GENOMIC DNA]</scope>
    <source>
        <strain evidence="1 2">DSM 105722</strain>
    </source>
</reference>
<evidence type="ECO:0000313" key="2">
    <source>
        <dbReference type="Proteomes" id="UP000576368"/>
    </source>
</evidence>
<dbReference type="RefSeq" id="WP_229782469.1">
    <property type="nucleotide sequence ID" value="NZ_BMPA01000012.1"/>
</dbReference>
<dbReference type="AlphaFoldDB" id="A0A7X5YEW3"/>
<dbReference type="InterPro" id="IPR015424">
    <property type="entry name" value="PyrdxlP-dep_Trfase"/>
</dbReference>
<dbReference type="GeneID" id="86892771"/>
<evidence type="ECO:0000313" key="1">
    <source>
        <dbReference type="EMBL" id="NJC19893.1"/>
    </source>
</evidence>
<name>A0A7X5YEW3_9BACT</name>
<organism evidence="1 2">
    <name type="scientific">Butyricimonas paravirosa</name>
    <dbReference type="NCBI Taxonomy" id="1472417"/>
    <lineage>
        <taxon>Bacteria</taxon>
        <taxon>Pseudomonadati</taxon>
        <taxon>Bacteroidota</taxon>
        <taxon>Bacteroidia</taxon>
        <taxon>Bacteroidales</taxon>
        <taxon>Odoribacteraceae</taxon>
        <taxon>Butyricimonas</taxon>
    </lineage>
</organism>
<proteinExistence type="predicted"/>